<dbReference type="Proteomes" id="UP000236345">
    <property type="component" value="Unassembled WGS sequence"/>
</dbReference>
<evidence type="ECO:0000313" key="7">
    <source>
        <dbReference type="Proteomes" id="UP000236345"/>
    </source>
</evidence>
<dbReference type="Gene3D" id="2.40.128.200">
    <property type="match status" value="1"/>
</dbReference>
<dbReference type="InterPro" id="IPR018660">
    <property type="entry name" value="MliC"/>
</dbReference>
<keyword evidence="2" id="KW-0472">Membrane</keyword>
<evidence type="ECO:0000256" key="3">
    <source>
        <dbReference type="ARBA" id="ARBA00023139"/>
    </source>
</evidence>
<keyword evidence="1" id="KW-0732">Signal</keyword>
<gene>
    <name evidence="6" type="ORF">COO59_04370</name>
</gene>
<feature type="domain" description="C-type lysozyme inhibitor" evidence="5">
    <location>
        <begin position="31"/>
        <end position="92"/>
    </location>
</feature>
<accession>A0A2K1QDP6</accession>
<sequence>MRKNLTLLPILLLAGCGLFGKRQQDEQTLHYLCGTLPLTVKIAQQQAHLIMDGQPLMLTEQVSASGVRYSDGTYSFWSRGDSAFIERNQRVIVNDCQLQTTQAR</sequence>
<comment type="caution">
    <text evidence="6">The sequence shown here is derived from an EMBL/GenBank/DDBJ whole genome shotgun (WGS) entry which is preliminary data.</text>
</comment>
<organism evidence="6 7">
    <name type="scientific">Mixta theicola</name>
    <dbReference type="NCBI Taxonomy" id="1458355"/>
    <lineage>
        <taxon>Bacteria</taxon>
        <taxon>Pseudomonadati</taxon>
        <taxon>Pseudomonadota</taxon>
        <taxon>Gammaproteobacteria</taxon>
        <taxon>Enterobacterales</taxon>
        <taxon>Erwiniaceae</taxon>
        <taxon>Mixta</taxon>
    </lineage>
</organism>
<evidence type="ECO:0000256" key="4">
    <source>
        <dbReference type="ARBA" id="ARBA00023288"/>
    </source>
</evidence>
<name>A0A2K1QDP6_9GAMM</name>
<dbReference type="RefSeq" id="WP_103058617.1">
    <property type="nucleotide sequence ID" value="NZ_BSOF01000026.1"/>
</dbReference>
<dbReference type="EMBL" id="NWUO01000002">
    <property type="protein sequence ID" value="PNS13150.1"/>
    <property type="molecule type" value="Genomic_DNA"/>
</dbReference>
<dbReference type="SUPFAM" id="SSF141488">
    <property type="entry name" value="YdhA-like"/>
    <property type="match status" value="1"/>
</dbReference>
<evidence type="ECO:0000256" key="1">
    <source>
        <dbReference type="ARBA" id="ARBA00022729"/>
    </source>
</evidence>
<dbReference type="InterPro" id="IPR036328">
    <property type="entry name" value="MliC_sf"/>
</dbReference>
<evidence type="ECO:0000256" key="2">
    <source>
        <dbReference type="ARBA" id="ARBA00023136"/>
    </source>
</evidence>
<protein>
    <recommendedName>
        <fullName evidence="5">C-type lysozyme inhibitor domain-containing protein</fullName>
    </recommendedName>
</protein>
<keyword evidence="4" id="KW-0449">Lipoprotein</keyword>
<evidence type="ECO:0000313" key="6">
    <source>
        <dbReference type="EMBL" id="PNS13150.1"/>
    </source>
</evidence>
<dbReference type="AlphaFoldDB" id="A0A2K1QDP6"/>
<proteinExistence type="predicted"/>
<reference evidence="7" key="1">
    <citation type="submission" date="2017-09" db="EMBL/GenBank/DDBJ databases">
        <authorList>
            <person name="Palmer M."/>
            <person name="Steenkamp E.T."/>
            <person name="Coetzee M.P."/>
            <person name="Avontuur J.R."/>
            <person name="Van Zyl E."/>
            <person name="Chan W.-Y."/>
            <person name="Blom J."/>
            <person name="Venter S.N."/>
        </authorList>
    </citation>
    <scope>NUCLEOTIDE SEQUENCE [LARGE SCALE GENOMIC DNA]</scope>
    <source>
        <strain evidence="7">QC88-366</strain>
    </source>
</reference>
<keyword evidence="3" id="KW-0564">Palmitate</keyword>
<dbReference type="PROSITE" id="PS51257">
    <property type="entry name" value="PROKAR_LIPOPROTEIN"/>
    <property type="match status" value="1"/>
</dbReference>
<evidence type="ECO:0000259" key="5">
    <source>
        <dbReference type="Pfam" id="PF09864"/>
    </source>
</evidence>
<dbReference type="OrthoDB" id="5588236at2"/>
<keyword evidence="7" id="KW-1185">Reference proteome</keyword>
<dbReference type="Pfam" id="PF09864">
    <property type="entry name" value="MliC"/>
    <property type="match status" value="1"/>
</dbReference>